<dbReference type="SMART" id="SM01417">
    <property type="entry name" value="Solute_trans_a"/>
    <property type="match status" value="1"/>
</dbReference>
<evidence type="ECO:0000256" key="2">
    <source>
        <dbReference type="ARBA" id="ARBA00022692"/>
    </source>
</evidence>
<dbReference type="Pfam" id="PF03619">
    <property type="entry name" value="Solute_trans_a"/>
    <property type="match status" value="1"/>
</dbReference>
<dbReference type="VEuPathDB" id="FungiDB:FOC1_g10004923"/>
<dbReference type="OrthoDB" id="5348404at2759"/>
<dbReference type="VEuPathDB" id="FungiDB:FOC4_g10005011"/>
<feature type="transmembrane region" description="Helical" evidence="5">
    <location>
        <begin position="177"/>
        <end position="198"/>
    </location>
</feature>
<keyword evidence="4 5" id="KW-0472">Membrane</keyword>
<dbReference type="AlphaFoldDB" id="A0A2H3U5S6"/>
<sequence>MAGMVITGSERQGQPKSVQPGNREWITVIQAINAEGQSIAPFIVGAGQYHLANWYRECDLPGDWVIATSQNGWTNNELGLEWLKHFNRSTKNRSTGPYRLLILDGHESHHSADFERYCKENKIITLFDEKDLSIGLTTHGLLILIAALSCLVACLVSAYLIYKHAQNFTKPSQQRQVIRILFMVPVYSIACVCSILFYRYHIYIAATYEFYESLVIAAFFLLLCQFLHVNMTSLQADLAGLQPKPWIPPIRLVAYCFGNRTGKASNGQRWFNTICVGILQFCIVKFLGALVKCTTEAAGVYCKESNDPSHAKIWVMVIEIMSLVSAMMCLLQFYKEIRHRIAEHQPMLKFLAIKLVIMVFYIQSFVFGFITKPGGPVKPSEYISYPSWAVGIPNALLCIEMAFASILHLYAFPYRPYQNSQTCGNEGSEALGRTDQSEGEYQGLNTADSHCDSIWSEGTKWSAKPQASVRGAVLQALGFKEILQGIGKAIKWFVVLRRRQR</sequence>
<dbReference type="Pfam" id="PF03184">
    <property type="entry name" value="DDE_1"/>
    <property type="match status" value="1"/>
</dbReference>
<feature type="transmembrane region" description="Helical" evidence="5">
    <location>
        <begin position="390"/>
        <end position="412"/>
    </location>
</feature>
<dbReference type="VEuPathDB" id="FungiDB:HZS61_005006"/>
<evidence type="ECO:0000313" key="7">
    <source>
        <dbReference type="EMBL" id="SCO92250.1"/>
    </source>
</evidence>
<evidence type="ECO:0000256" key="1">
    <source>
        <dbReference type="ARBA" id="ARBA00004141"/>
    </source>
</evidence>
<evidence type="ECO:0000256" key="5">
    <source>
        <dbReference type="SAM" id="Phobius"/>
    </source>
</evidence>
<feature type="transmembrane region" description="Helical" evidence="5">
    <location>
        <begin position="210"/>
        <end position="229"/>
    </location>
</feature>
<evidence type="ECO:0000256" key="3">
    <source>
        <dbReference type="ARBA" id="ARBA00022989"/>
    </source>
</evidence>
<feature type="transmembrane region" description="Helical" evidence="5">
    <location>
        <begin position="140"/>
        <end position="162"/>
    </location>
</feature>
<accession>A0A2H3U5S6</accession>
<keyword evidence="2 5" id="KW-0812">Transmembrane</keyword>
<feature type="domain" description="DDE-1" evidence="6">
    <location>
        <begin position="23"/>
        <end position="127"/>
    </location>
</feature>
<evidence type="ECO:0000259" key="6">
    <source>
        <dbReference type="Pfam" id="PF03184"/>
    </source>
</evidence>
<feature type="transmembrane region" description="Helical" evidence="5">
    <location>
        <begin position="311"/>
        <end position="331"/>
    </location>
</feature>
<dbReference type="InterPro" id="IPR004875">
    <property type="entry name" value="DDE_SF_endonuclease_dom"/>
</dbReference>
<dbReference type="VEuPathDB" id="FungiDB:FOMG_08926"/>
<dbReference type="VEuPathDB" id="FungiDB:FOZG_15825"/>
<name>A0A2H3U5S6_FUSOX</name>
<dbReference type="InterPro" id="IPR005178">
    <property type="entry name" value="Ostalpha/TMEM184C"/>
</dbReference>
<dbReference type="PANTHER" id="PTHR23423">
    <property type="entry name" value="ORGANIC SOLUTE TRANSPORTER-RELATED"/>
    <property type="match status" value="1"/>
</dbReference>
<dbReference type="GO" id="GO:0003676">
    <property type="term" value="F:nucleic acid binding"/>
    <property type="evidence" value="ECO:0007669"/>
    <property type="project" value="InterPro"/>
</dbReference>
<reference evidence="8" key="1">
    <citation type="submission" date="2016-09" db="EMBL/GenBank/DDBJ databases">
        <authorList>
            <person name="Guldener U."/>
        </authorList>
    </citation>
    <scope>NUCLEOTIDE SEQUENCE [LARGE SCALE GENOMIC DNA]</scope>
    <source>
        <strain evidence="8">V64-1</strain>
    </source>
</reference>
<keyword evidence="3 5" id="KW-1133">Transmembrane helix</keyword>
<dbReference type="GO" id="GO:0016020">
    <property type="term" value="C:membrane"/>
    <property type="evidence" value="ECO:0007669"/>
    <property type="project" value="UniProtKB-SubCell"/>
</dbReference>
<evidence type="ECO:0000313" key="8">
    <source>
        <dbReference type="Proteomes" id="UP000219369"/>
    </source>
</evidence>
<dbReference type="VEuPathDB" id="FungiDB:HZS61_006725"/>
<evidence type="ECO:0000256" key="4">
    <source>
        <dbReference type="ARBA" id="ARBA00023136"/>
    </source>
</evidence>
<protein>
    <recommendedName>
        <fullName evidence="6">DDE-1 domain-containing protein</fullName>
    </recommendedName>
</protein>
<dbReference type="EMBL" id="FMJY01000010">
    <property type="protein sequence ID" value="SCO92250.1"/>
    <property type="molecule type" value="Genomic_DNA"/>
</dbReference>
<dbReference type="VEuPathDB" id="FungiDB:FOXG_14750"/>
<dbReference type="Proteomes" id="UP000219369">
    <property type="component" value="Unassembled WGS sequence"/>
</dbReference>
<dbReference type="VEuPathDB" id="FungiDB:FOIG_15260"/>
<organism evidence="7 8">
    <name type="scientific">Fusarium oxysporum</name>
    <name type="common">Fusarium vascular wilt</name>
    <dbReference type="NCBI Taxonomy" id="5507"/>
    <lineage>
        <taxon>Eukaryota</taxon>
        <taxon>Fungi</taxon>
        <taxon>Dikarya</taxon>
        <taxon>Ascomycota</taxon>
        <taxon>Pezizomycotina</taxon>
        <taxon>Sordariomycetes</taxon>
        <taxon>Hypocreomycetidae</taxon>
        <taxon>Hypocreales</taxon>
        <taxon>Nectriaceae</taxon>
        <taxon>Fusarium</taxon>
        <taxon>Fusarium oxysporum species complex</taxon>
    </lineage>
</organism>
<gene>
    <name evidence="7" type="ORF">FRV6_16378</name>
</gene>
<comment type="subcellular location">
    <subcellularLocation>
        <location evidence="1">Membrane</location>
        <topology evidence="1">Multi-pass membrane protein</topology>
    </subcellularLocation>
</comment>
<proteinExistence type="predicted"/>
<feature type="transmembrane region" description="Helical" evidence="5">
    <location>
        <begin position="351"/>
        <end position="370"/>
    </location>
</feature>